<evidence type="ECO:0000313" key="1">
    <source>
        <dbReference type="EMBL" id="CAB4579191.1"/>
    </source>
</evidence>
<gene>
    <name evidence="1" type="ORF">UFOPK1726_00783</name>
</gene>
<accession>A0A6J6ERL5</accession>
<protein>
    <submittedName>
        <fullName evidence="1">Unannotated protein</fullName>
    </submittedName>
</protein>
<dbReference type="EMBL" id="CAEZTT010000087">
    <property type="protein sequence ID" value="CAB4579191.1"/>
    <property type="molecule type" value="Genomic_DNA"/>
</dbReference>
<name>A0A6J6ERL5_9ZZZZ</name>
<proteinExistence type="predicted"/>
<dbReference type="AlphaFoldDB" id="A0A6J6ERL5"/>
<organism evidence="1">
    <name type="scientific">freshwater metagenome</name>
    <dbReference type="NCBI Taxonomy" id="449393"/>
    <lineage>
        <taxon>unclassified sequences</taxon>
        <taxon>metagenomes</taxon>
        <taxon>ecological metagenomes</taxon>
    </lineage>
</organism>
<reference evidence="1" key="1">
    <citation type="submission" date="2020-05" db="EMBL/GenBank/DDBJ databases">
        <authorList>
            <person name="Chiriac C."/>
            <person name="Salcher M."/>
            <person name="Ghai R."/>
            <person name="Kavagutti S V."/>
        </authorList>
    </citation>
    <scope>NUCLEOTIDE SEQUENCE</scope>
</reference>
<sequence length="70" mass="7710">MIEELGRQPTISPVRAITTKTTMFKVASPRVRPRITAERAIGNERNRSIKPLVISIAKPTEVVAKVNATV</sequence>